<keyword evidence="1" id="KW-0812">Transmembrane</keyword>
<gene>
    <name evidence="2" type="ORF">GCM10023169_37390</name>
</gene>
<dbReference type="EMBL" id="BAABGN010000013">
    <property type="protein sequence ID" value="GAA4432072.1"/>
    <property type="molecule type" value="Genomic_DNA"/>
</dbReference>
<feature type="transmembrane region" description="Helical" evidence="1">
    <location>
        <begin position="77"/>
        <end position="95"/>
    </location>
</feature>
<keyword evidence="3" id="KW-1185">Reference proteome</keyword>
<evidence type="ECO:0000313" key="2">
    <source>
        <dbReference type="EMBL" id="GAA4432072.1"/>
    </source>
</evidence>
<keyword evidence="1" id="KW-1133">Transmembrane helix</keyword>
<accession>A0ABP8LLK3</accession>
<dbReference type="RefSeq" id="WP_345218350.1">
    <property type="nucleotide sequence ID" value="NZ_BAABGN010000013.1"/>
</dbReference>
<name>A0ABP8LLK3_9MICO</name>
<proteinExistence type="predicted"/>
<feature type="transmembrane region" description="Helical" evidence="1">
    <location>
        <begin position="53"/>
        <end position="70"/>
    </location>
</feature>
<sequence>MASTTSANAPAVRKRVFHPGSLGMLLGGVLALVGSLLPWVMTPVGSLPGLAGPGLWTLSAAFIAIAGALLPYRKIAIGHCLAAGLAVAVIAGWQLGRLVYLSAITDAWGQMLPGIGLVMVSGGAVILLRTGYRLVTARQGT</sequence>
<comment type="caution">
    <text evidence="2">The sequence shown here is derived from an EMBL/GenBank/DDBJ whole genome shotgun (WGS) entry which is preliminary data.</text>
</comment>
<feature type="transmembrane region" description="Helical" evidence="1">
    <location>
        <begin position="21"/>
        <end position="41"/>
    </location>
</feature>
<protein>
    <submittedName>
        <fullName evidence="2">Uncharacterized protein</fullName>
    </submittedName>
</protein>
<feature type="transmembrane region" description="Helical" evidence="1">
    <location>
        <begin position="107"/>
        <end position="128"/>
    </location>
</feature>
<evidence type="ECO:0000313" key="3">
    <source>
        <dbReference type="Proteomes" id="UP001500622"/>
    </source>
</evidence>
<evidence type="ECO:0000256" key="1">
    <source>
        <dbReference type="SAM" id="Phobius"/>
    </source>
</evidence>
<reference evidence="3" key="1">
    <citation type="journal article" date="2019" name="Int. J. Syst. Evol. Microbiol.">
        <title>The Global Catalogue of Microorganisms (GCM) 10K type strain sequencing project: providing services to taxonomists for standard genome sequencing and annotation.</title>
        <authorList>
            <consortium name="The Broad Institute Genomics Platform"/>
            <consortium name="The Broad Institute Genome Sequencing Center for Infectious Disease"/>
            <person name="Wu L."/>
            <person name="Ma J."/>
        </authorList>
    </citation>
    <scope>NUCLEOTIDE SEQUENCE [LARGE SCALE GENOMIC DNA]</scope>
    <source>
        <strain evidence="3">JCM 17810</strain>
    </source>
</reference>
<keyword evidence="1" id="KW-0472">Membrane</keyword>
<dbReference type="Proteomes" id="UP001500622">
    <property type="component" value="Unassembled WGS sequence"/>
</dbReference>
<organism evidence="2 3">
    <name type="scientific">Georgenia halophila</name>
    <dbReference type="NCBI Taxonomy" id="620889"/>
    <lineage>
        <taxon>Bacteria</taxon>
        <taxon>Bacillati</taxon>
        <taxon>Actinomycetota</taxon>
        <taxon>Actinomycetes</taxon>
        <taxon>Micrococcales</taxon>
        <taxon>Bogoriellaceae</taxon>
        <taxon>Georgenia</taxon>
    </lineage>
</organism>